<organism evidence="1 2">
    <name type="scientific">Micromonospora azadirachtae</name>
    <dbReference type="NCBI Taxonomy" id="1970735"/>
    <lineage>
        <taxon>Bacteria</taxon>
        <taxon>Bacillati</taxon>
        <taxon>Actinomycetota</taxon>
        <taxon>Actinomycetes</taxon>
        <taxon>Micromonosporales</taxon>
        <taxon>Micromonosporaceae</taxon>
        <taxon>Micromonospora</taxon>
    </lineage>
</organism>
<name>A0ABW3A483_9ACTN</name>
<dbReference type="Proteomes" id="UP001597053">
    <property type="component" value="Unassembled WGS sequence"/>
</dbReference>
<feature type="non-terminal residue" evidence="1">
    <location>
        <position position="44"/>
    </location>
</feature>
<keyword evidence="2" id="KW-1185">Reference proteome</keyword>
<sequence length="44" mass="4574">MEDLTGRRLVLVTGASSGIGLAAAVDLARRGDRVVLVGRDPARL</sequence>
<comment type="caution">
    <text evidence="1">The sequence shown here is derived from an EMBL/GenBank/DDBJ whole genome shotgun (WGS) entry which is preliminary data.</text>
</comment>
<reference evidence="2" key="1">
    <citation type="journal article" date="2019" name="Int. J. Syst. Evol. Microbiol.">
        <title>The Global Catalogue of Microorganisms (GCM) 10K type strain sequencing project: providing services to taxonomists for standard genome sequencing and annotation.</title>
        <authorList>
            <consortium name="The Broad Institute Genomics Platform"/>
            <consortium name="The Broad Institute Genome Sequencing Center for Infectious Disease"/>
            <person name="Wu L."/>
            <person name="Ma J."/>
        </authorList>
    </citation>
    <scope>NUCLEOTIDE SEQUENCE [LARGE SCALE GENOMIC DNA]</scope>
    <source>
        <strain evidence="2">JCM 32148</strain>
    </source>
</reference>
<accession>A0ABW3A483</accession>
<dbReference type="Pfam" id="PF00106">
    <property type="entry name" value="adh_short"/>
    <property type="match status" value="1"/>
</dbReference>
<dbReference type="InterPro" id="IPR036291">
    <property type="entry name" value="NAD(P)-bd_dom_sf"/>
</dbReference>
<evidence type="ECO:0000313" key="2">
    <source>
        <dbReference type="Proteomes" id="UP001597053"/>
    </source>
</evidence>
<dbReference type="Gene3D" id="3.40.50.720">
    <property type="entry name" value="NAD(P)-binding Rossmann-like Domain"/>
    <property type="match status" value="1"/>
</dbReference>
<dbReference type="EMBL" id="JBHTHM010000974">
    <property type="protein sequence ID" value="MFD0785748.1"/>
    <property type="molecule type" value="Genomic_DNA"/>
</dbReference>
<dbReference type="SUPFAM" id="SSF51735">
    <property type="entry name" value="NAD(P)-binding Rossmann-fold domains"/>
    <property type="match status" value="1"/>
</dbReference>
<gene>
    <name evidence="1" type="ORF">ACFQZ8_17740</name>
</gene>
<protein>
    <submittedName>
        <fullName evidence="1">SDR family NAD(P)-dependent oxidoreductase</fullName>
    </submittedName>
</protein>
<evidence type="ECO:0000313" key="1">
    <source>
        <dbReference type="EMBL" id="MFD0785748.1"/>
    </source>
</evidence>
<dbReference type="InterPro" id="IPR002347">
    <property type="entry name" value="SDR_fam"/>
</dbReference>
<proteinExistence type="predicted"/>